<gene>
    <name evidence="8" type="ORF">ILUMI_23712</name>
</gene>
<feature type="domain" description="C2H2-type" evidence="7">
    <location>
        <begin position="564"/>
        <end position="591"/>
    </location>
</feature>
<feature type="domain" description="C2H2-type" evidence="7">
    <location>
        <begin position="477"/>
        <end position="504"/>
    </location>
</feature>
<keyword evidence="3 5" id="KW-0863">Zinc-finger</keyword>
<feature type="domain" description="C2H2-type" evidence="7">
    <location>
        <begin position="657"/>
        <end position="680"/>
    </location>
</feature>
<evidence type="ECO:0000256" key="2">
    <source>
        <dbReference type="ARBA" id="ARBA00022737"/>
    </source>
</evidence>
<evidence type="ECO:0000256" key="6">
    <source>
        <dbReference type="SAM" id="MobiDB-lite"/>
    </source>
</evidence>
<dbReference type="InterPro" id="IPR012934">
    <property type="entry name" value="Znf_AD"/>
</dbReference>
<dbReference type="InterPro" id="IPR013087">
    <property type="entry name" value="Znf_C2H2_type"/>
</dbReference>
<dbReference type="Proteomes" id="UP000801492">
    <property type="component" value="Unassembled WGS sequence"/>
</dbReference>
<evidence type="ECO:0000313" key="8">
    <source>
        <dbReference type="EMBL" id="KAF2882487.1"/>
    </source>
</evidence>
<evidence type="ECO:0000256" key="1">
    <source>
        <dbReference type="ARBA" id="ARBA00022723"/>
    </source>
</evidence>
<feature type="domain" description="C2H2-type" evidence="7">
    <location>
        <begin position="449"/>
        <end position="476"/>
    </location>
</feature>
<dbReference type="PANTHER" id="PTHR24379">
    <property type="entry name" value="KRAB AND ZINC FINGER DOMAIN-CONTAINING"/>
    <property type="match status" value="1"/>
</dbReference>
<dbReference type="PROSITE" id="PS00028">
    <property type="entry name" value="ZINC_FINGER_C2H2_1"/>
    <property type="match status" value="14"/>
</dbReference>
<evidence type="ECO:0000256" key="5">
    <source>
        <dbReference type="PROSITE-ProRule" id="PRU00042"/>
    </source>
</evidence>
<sequence length="690" mass="81551">MDLSLKCNVCLTESSDLVKAWETDKNNVKWSYKLNSCVPEVEWHEDYLLCQPCIRQLEVACAFRNLCLQSTAVRKKQWEKYFKDEDKQSSEHDCYDYDEYVDMKTNAVQDSEESDDYKVSGDAEHGTHRCKHCGVKFHSRKLLTLHNKDNHSSDRPYDCIYCDKSFKTSSDVAHHEKTHLNQRNYECDICNTTYNTTSTLRKHKIIKHTPPSEWKYLCTYCNTKYPFKSHRDAHVLRHHTNASDEYICYHCNESHPTKVLLISHIRTKHSNKKHTKQCNLCENVYINQMVLEDHMRKEHNVGTTKLKRRTKQYECTKCLRMYTTEKVMKNHYINCDGIKRHNNDKSEQVKIEEDDKTNMKLEPADVIAVEMKPRNDETANLKYLEDDELKCKEESTNASPIKEKRPQSKRGRKKLDQISNACHICGMTFNTRYLAKRHIRNVHATEKNYECDVCQQKFASPVYLNAHKRYHSRERPHICSFCGKGFITGSDLYHHEKIHANKRAYKCDKCPKAFNTSSDLHKHKLCVHQDRNDWKYVCSYCNRRFPLKTNLDAHTKTHTGERNFACHLCDRRCVNRSVLLRHIKSHSNVRLFKCNLCSTEYKYQKSLDIHMTKVHGIGDAKIPERIKKYFCHICPKSYFANNKLQKHIRTHTGERPFSCQMCEKRFIDKSYVKQHLKTAHNVIFSETDII</sequence>
<dbReference type="SMART" id="SM00868">
    <property type="entry name" value="zf-AD"/>
    <property type="match status" value="1"/>
</dbReference>
<organism evidence="8 9">
    <name type="scientific">Ignelater luminosus</name>
    <name type="common">Cucubano</name>
    <name type="synonym">Pyrophorus luminosus</name>
    <dbReference type="NCBI Taxonomy" id="2038154"/>
    <lineage>
        <taxon>Eukaryota</taxon>
        <taxon>Metazoa</taxon>
        <taxon>Ecdysozoa</taxon>
        <taxon>Arthropoda</taxon>
        <taxon>Hexapoda</taxon>
        <taxon>Insecta</taxon>
        <taxon>Pterygota</taxon>
        <taxon>Neoptera</taxon>
        <taxon>Endopterygota</taxon>
        <taxon>Coleoptera</taxon>
        <taxon>Polyphaga</taxon>
        <taxon>Elateriformia</taxon>
        <taxon>Elateroidea</taxon>
        <taxon>Elateridae</taxon>
        <taxon>Agrypninae</taxon>
        <taxon>Pyrophorini</taxon>
        <taxon>Ignelater</taxon>
    </lineage>
</organism>
<evidence type="ECO:0000256" key="4">
    <source>
        <dbReference type="ARBA" id="ARBA00022833"/>
    </source>
</evidence>
<keyword evidence="1" id="KW-0479">Metal-binding</keyword>
<dbReference type="FunFam" id="3.30.160.60:FF:000446">
    <property type="entry name" value="Zinc finger protein"/>
    <property type="match status" value="1"/>
</dbReference>
<dbReference type="PANTHER" id="PTHR24379:SF121">
    <property type="entry name" value="C2H2-TYPE DOMAIN-CONTAINING PROTEIN"/>
    <property type="match status" value="1"/>
</dbReference>
<proteinExistence type="predicted"/>
<dbReference type="OrthoDB" id="6077919at2759"/>
<evidence type="ECO:0000256" key="3">
    <source>
        <dbReference type="ARBA" id="ARBA00022771"/>
    </source>
</evidence>
<feature type="domain" description="C2H2-type" evidence="7">
    <location>
        <begin position="128"/>
        <end position="156"/>
    </location>
</feature>
<evidence type="ECO:0000259" key="7">
    <source>
        <dbReference type="PROSITE" id="PS50157"/>
    </source>
</evidence>
<dbReference type="Pfam" id="PF13912">
    <property type="entry name" value="zf-C2H2_6"/>
    <property type="match status" value="1"/>
</dbReference>
<dbReference type="FunFam" id="3.30.160.60:FF:000110">
    <property type="entry name" value="Zinc finger protein-like"/>
    <property type="match status" value="1"/>
</dbReference>
<evidence type="ECO:0000313" key="9">
    <source>
        <dbReference type="Proteomes" id="UP000801492"/>
    </source>
</evidence>
<keyword evidence="9" id="KW-1185">Reference proteome</keyword>
<name>A0A8K0CE47_IGNLU</name>
<dbReference type="PROSITE" id="PS50157">
    <property type="entry name" value="ZINC_FINGER_C2H2_2"/>
    <property type="match status" value="13"/>
</dbReference>
<feature type="domain" description="C2H2-type" evidence="7">
    <location>
        <begin position="246"/>
        <end position="274"/>
    </location>
</feature>
<feature type="domain" description="C2H2-type" evidence="7">
    <location>
        <begin position="536"/>
        <end position="563"/>
    </location>
</feature>
<feature type="domain" description="C2H2-type" evidence="7">
    <location>
        <begin position="185"/>
        <end position="213"/>
    </location>
</feature>
<feature type="domain" description="C2H2-type" evidence="7">
    <location>
        <begin position="505"/>
        <end position="533"/>
    </location>
</feature>
<dbReference type="FunFam" id="3.30.160.60:FF:000624">
    <property type="entry name" value="zinc finger protein 697"/>
    <property type="match status" value="1"/>
</dbReference>
<comment type="caution">
    <text evidence="8">The sequence shown here is derived from an EMBL/GenBank/DDBJ whole genome shotgun (WGS) entry which is preliminary data.</text>
</comment>
<dbReference type="Gene3D" id="3.30.160.60">
    <property type="entry name" value="Classic Zinc Finger"/>
    <property type="match status" value="10"/>
</dbReference>
<keyword evidence="2" id="KW-0677">Repeat</keyword>
<feature type="compositionally biased region" description="Basic and acidic residues" evidence="6">
    <location>
        <begin position="393"/>
        <end position="406"/>
    </location>
</feature>
<dbReference type="EMBL" id="VTPC01090614">
    <property type="protein sequence ID" value="KAF2882487.1"/>
    <property type="molecule type" value="Genomic_DNA"/>
</dbReference>
<reference evidence="8" key="1">
    <citation type="submission" date="2019-08" db="EMBL/GenBank/DDBJ databases">
        <title>The genome of the North American firefly Photinus pyralis.</title>
        <authorList>
            <consortium name="Photinus pyralis genome working group"/>
            <person name="Fallon T.R."/>
            <person name="Sander Lower S.E."/>
            <person name="Weng J.-K."/>
        </authorList>
    </citation>
    <scope>NUCLEOTIDE SEQUENCE</scope>
    <source>
        <strain evidence="8">TRF0915ILg1</strain>
        <tissue evidence="8">Whole body</tissue>
    </source>
</reference>
<feature type="domain" description="C2H2-type" evidence="7">
    <location>
        <begin position="157"/>
        <end position="184"/>
    </location>
</feature>
<dbReference type="SUPFAM" id="SSF57667">
    <property type="entry name" value="beta-beta-alpha zinc fingers"/>
    <property type="match status" value="6"/>
</dbReference>
<protein>
    <recommendedName>
        <fullName evidence="7">C2H2-type domain-containing protein</fullName>
    </recommendedName>
</protein>
<feature type="domain" description="C2H2-type" evidence="7">
    <location>
        <begin position="420"/>
        <end position="448"/>
    </location>
</feature>
<feature type="region of interest" description="Disordered" evidence="6">
    <location>
        <begin position="393"/>
        <end position="415"/>
    </location>
</feature>
<dbReference type="GO" id="GO:0005634">
    <property type="term" value="C:nucleus"/>
    <property type="evidence" value="ECO:0007669"/>
    <property type="project" value="InterPro"/>
</dbReference>
<dbReference type="AlphaFoldDB" id="A0A8K0CE47"/>
<dbReference type="GO" id="GO:0008270">
    <property type="term" value="F:zinc ion binding"/>
    <property type="evidence" value="ECO:0007669"/>
    <property type="project" value="UniProtKB-KW"/>
</dbReference>
<feature type="domain" description="C2H2-type" evidence="7">
    <location>
        <begin position="629"/>
        <end position="656"/>
    </location>
</feature>
<dbReference type="SMART" id="SM00355">
    <property type="entry name" value="ZnF_C2H2"/>
    <property type="match status" value="16"/>
</dbReference>
<dbReference type="InterPro" id="IPR036236">
    <property type="entry name" value="Znf_C2H2_sf"/>
</dbReference>
<accession>A0A8K0CE47</accession>
<feature type="domain" description="C2H2-type" evidence="7">
    <location>
        <begin position="592"/>
        <end position="615"/>
    </location>
</feature>
<keyword evidence="4" id="KW-0862">Zinc</keyword>
<dbReference type="Pfam" id="PF00096">
    <property type="entry name" value="zf-C2H2"/>
    <property type="match status" value="8"/>
</dbReference>